<dbReference type="Gene3D" id="2.30.110.10">
    <property type="entry name" value="Electron Transport, Fmn-binding Protein, Chain A"/>
    <property type="match status" value="1"/>
</dbReference>
<dbReference type="eggNOG" id="ENOG50329FB">
    <property type="taxonomic scope" value="Bacteria"/>
</dbReference>
<gene>
    <name evidence="1" type="ordered locus">Isova_1160</name>
</gene>
<evidence type="ECO:0008006" key="3">
    <source>
        <dbReference type="Google" id="ProtNLM"/>
    </source>
</evidence>
<sequence>MPMSKRAVEAARRVNPYVLKFSGRLPPWATVHHVGRSTGRHYATPVVAFAGREPLEVAPGNPVTPSDASDVLVVVPLPWGADVDWFANLQSAGRGRLTRRSTEYRVDRVRVVGADEAARVLRGPARALVRISRVRQLMVGRLTAA</sequence>
<dbReference type="RefSeq" id="WP_013838322.1">
    <property type="nucleotide sequence ID" value="NC_015588.1"/>
</dbReference>
<evidence type="ECO:0000313" key="2">
    <source>
        <dbReference type="Proteomes" id="UP000009236"/>
    </source>
</evidence>
<name>F6FRS9_ISOV2</name>
<dbReference type="HOGENOM" id="CLU_141082_0_0_11"/>
<dbReference type="KEGG" id="iva:Isova_1160"/>
<proteinExistence type="predicted"/>
<organism evidence="2">
    <name type="scientific">Isoptericola variabilis (strain 225)</name>
    <dbReference type="NCBI Taxonomy" id="743718"/>
    <lineage>
        <taxon>Bacteria</taxon>
        <taxon>Bacillati</taxon>
        <taxon>Actinomycetota</taxon>
        <taxon>Actinomycetes</taxon>
        <taxon>Micrococcales</taxon>
        <taxon>Promicromonosporaceae</taxon>
        <taxon>Isoptericola</taxon>
    </lineage>
</organism>
<dbReference type="Proteomes" id="UP000009236">
    <property type="component" value="Chromosome"/>
</dbReference>
<accession>F6FRS9</accession>
<protein>
    <recommendedName>
        <fullName evidence="3">Nitroreductase</fullName>
    </recommendedName>
</protein>
<dbReference type="EMBL" id="CP002810">
    <property type="protein sequence ID" value="AEG43930.1"/>
    <property type="molecule type" value="Genomic_DNA"/>
</dbReference>
<evidence type="ECO:0000313" key="1">
    <source>
        <dbReference type="EMBL" id="AEG43930.1"/>
    </source>
</evidence>
<dbReference type="InterPro" id="IPR012349">
    <property type="entry name" value="Split_barrel_FMN-bd"/>
</dbReference>
<dbReference type="AlphaFoldDB" id="F6FRS9"/>
<dbReference type="STRING" id="743718.Isova_1160"/>
<keyword evidence="2" id="KW-1185">Reference proteome</keyword>
<reference evidence="1 2" key="1">
    <citation type="submission" date="2011-05" db="EMBL/GenBank/DDBJ databases">
        <title>Complete sequence of Isoptericola variabilis 225.</title>
        <authorList>
            <consortium name="US DOE Joint Genome Institute"/>
            <person name="Lucas S."/>
            <person name="Han J."/>
            <person name="Lapidus A."/>
            <person name="Cheng J.-F."/>
            <person name="Goodwin L."/>
            <person name="Pitluck S."/>
            <person name="Peters L."/>
            <person name="Mikhailova N."/>
            <person name="Zeytun A."/>
            <person name="Han C."/>
            <person name="Tapia R."/>
            <person name="Land M."/>
            <person name="Hauser L."/>
            <person name="Kyrpides N."/>
            <person name="Ivanova N."/>
            <person name="Pagani I."/>
            <person name="Siebers A."/>
            <person name="Allgaier M."/>
            <person name="Thelen M."/>
            <person name="Hugenholtz P."/>
            <person name="Gladden J."/>
            <person name="Woyke T."/>
        </authorList>
    </citation>
    <scope>NUCLEOTIDE SEQUENCE [LARGE SCALE GENOMIC DNA]</scope>
    <source>
        <strain evidence="2">225</strain>
    </source>
</reference>